<evidence type="ECO:0000256" key="10">
    <source>
        <dbReference type="PROSITE-ProRule" id="PRU01360"/>
    </source>
</evidence>
<evidence type="ECO:0000259" key="13">
    <source>
        <dbReference type="Pfam" id="PF07715"/>
    </source>
</evidence>
<keyword evidence="8 14" id="KW-0675">Receptor</keyword>
<dbReference type="PROSITE" id="PS52016">
    <property type="entry name" value="TONB_DEPENDENT_REC_3"/>
    <property type="match status" value="1"/>
</dbReference>
<dbReference type="PANTHER" id="PTHR30069">
    <property type="entry name" value="TONB-DEPENDENT OUTER MEMBRANE RECEPTOR"/>
    <property type="match status" value="1"/>
</dbReference>
<keyword evidence="4 10" id="KW-0812">Transmembrane</keyword>
<evidence type="ECO:0000256" key="6">
    <source>
        <dbReference type="ARBA" id="ARBA00023077"/>
    </source>
</evidence>
<gene>
    <name evidence="14" type="primary">phuR</name>
    <name evidence="14" type="ORF">PRLR5076_09690</name>
</gene>
<evidence type="ECO:0000256" key="4">
    <source>
        <dbReference type="ARBA" id="ARBA00022692"/>
    </source>
</evidence>
<evidence type="ECO:0000256" key="9">
    <source>
        <dbReference type="ARBA" id="ARBA00023237"/>
    </source>
</evidence>
<evidence type="ECO:0000256" key="7">
    <source>
        <dbReference type="ARBA" id="ARBA00023136"/>
    </source>
</evidence>
<dbReference type="Gene3D" id="2.170.130.10">
    <property type="entry name" value="TonB-dependent receptor, plug domain"/>
    <property type="match status" value="1"/>
</dbReference>
<dbReference type="Gene3D" id="2.40.170.20">
    <property type="entry name" value="TonB-dependent receptor, beta-barrel domain"/>
    <property type="match status" value="1"/>
</dbReference>
<keyword evidence="9 10" id="KW-0998">Cell outer membrane</keyword>
<dbReference type="InterPro" id="IPR036942">
    <property type="entry name" value="Beta-barrel_TonB_sf"/>
</dbReference>
<name>A0A9R1C8T4_9BACT</name>
<feature type="domain" description="TonB-dependent receptor-like beta-barrel" evidence="12">
    <location>
        <begin position="223"/>
        <end position="692"/>
    </location>
</feature>
<dbReference type="InterPro" id="IPR037066">
    <property type="entry name" value="Plug_dom_sf"/>
</dbReference>
<evidence type="ECO:0000256" key="2">
    <source>
        <dbReference type="ARBA" id="ARBA00022448"/>
    </source>
</evidence>
<evidence type="ECO:0000313" key="14">
    <source>
        <dbReference type="EMBL" id="GJG58118.1"/>
    </source>
</evidence>
<proteinExistence type="inferred from homology"/>
<keyword evidence="2 10" id="KW-0813">Transport</keyword>
<keyword evidence="7 10" id="KW-0472">Membrane</keyword>
<dbReference type="Pfam" id="PF13715">
    <property type="entry name" value="CarbopepD_reg_2"/>
    <property type="match status" value="1"/>
</dbReference>
<dbReference type="Pfam" id="PF00593">
    <property type="entry name" value="TonB_dep_Rec_b-barrel"/>
    <property type="match status" value="1"/>
</dbReference>
<keyword evidence="5" id="KW-0732">Signal</keyword>
<dbReference type="Gene3D" id="2.60.40.1120">
    <property type="entry name" value="Carboxypeptidase-like, regulatory domain"/>
    <property type="match status" value="1"/>
</dbReference>
<dbReference type="Proteomes" id="UP000825483">
    <property type="component" value="Unassembled WGS sequence"/>
</dbReference>
<protein>
    <submittedName>
        <fullName evidence="14">TonB-dependent receptor</fullName>
    </submittedName>
</protein>
<dbReference type="InterPro" id="IPR000531">
    <property type="entry name" value="Beta-barrel_TonB"/>
</dbReference>
<keyword evidence="15" id="KW-1185">Reference proteome</keyword>
<evidence type="ECO:0000256" key="8">
    <source>
        <dbReference type="ARBA" id="ARBA00023170"/>
    </source>
</evidence>
<dbReference type="SUPFAM" id="SSF49464">
    <property type="entry name" value="Carboxypeptidase regulatory domain-like"/>
    <property type="match status" value="1"/>
</dbReference>
<dbReference type="AlphaFoldDB" id="A0A9R1C8T4"/>
<dbReference type="CDD" id="cd01347">
    <property type="entry name" value="ligand_gated_channel"/>
    <property type="match status" value="1"/>
</dbReference>
<evidence type="ECO:0000256" key="5">
    <source>
        <dbReference type="ARBA" id="ARBA00022729"/>
    </source>
</evidence>
<accession>A0A9R1C8T4</accession>
<dbReference type="SUPFAM" id="SSF56935">
    <property type="entry name" value="Porins"/>
    <property type="match status" value="1"/>
</dbReference>
<sequence>MKGDGALSGKVTDKSSGEALIGVTIYFPELSRGTTTDIDGKYSIGDLPERKLNVEVRYIGHKTIVTSVDMATTTHLDFKLAESDATMQEVVVTGLTGNILKKDSPTPITVVGAAQLNATPSTNIIDAISKQPGVAQITTGSGISKPVIRGLGFNRVVVVNDGVRQEGNQWGGEHGIEIDPQSISSAEILKGPASLMYGSDAMAGVIIFHDEVLPAPGKVVANASTEYQTNNGLFDYSVNAKGNNGGVVWSGRWSDKMAHAYKNRSDQYVLGSQYRERAAEGLVGINRKWGYSRLTLDYYHLTPGMVEGERGYSHSYGKSLPFQQVHHYKAVAENTLFLGKGTLKAIMAYQQNRRQEFEDSPEEPGLDFMLHTVNYDVKYKLPITDKLNMATGIGGMWQRSLNKGSEYLIPAYQLFDIGAFATTTYNTGKWVLSGGMRVDNRHLHSFELEGLFDRFSRDFTGVTGSVGAVYNATENMTFRMNVARGFRAPNLGELASNGVHEGTVTYEIGNHSLRPEYSWQADLGWDYTSKMLTTSLAIFTNFIDNYIFTQKLDGVKTDGYDTYKYIQGDARLIGGEASVDFHPVDRLHWANTFSYVNSVQLHQPADSKYLPYTPAPRWTADIRYDIVRDGTTLNNAYAAVQMECNLRQNHYYALNGTETATPSYTLFNVLAGTDIRTNGKKRASIYLSCNNIFDRIYQSHLSRLKYLGVNPANGRTGIFNMGRNFTVKVMIPIEI</sequence>
<dbReference type="GO" id="GO:0015344">
    <property type="term" value="F:siderophore uptake transmembrane transporter activity"/>
    <property type="evidence" value="ECO:0007669"/>
    <property type="project" value="TreeGrafter"/>
</dbReference>
<evidence type="ECO:0000256" key="1">
    <source>
        <dbReference type="ARBA" id="ARBA00004571"/>
    </source>
</evidence>
<comment type="caution">
    <text evidence="14">The sequence shown here is derived from an EMBL/GenBank/DDBJ whole genome shotgun (WGS) entry which is preliminary data.</text>
</comment>
<evidence type="ECO:0000313" key="15">
    <source>
        <dbReference type="Proteomes" id="UP000825483"/>
    </source>
</evidence>
<evidence type="ECO:0000256" key="3">
    <source>
        <dbReference type="ARBA" id="ARBA00022452"/>
    </source>
</evidence>
<keyword evidence="6 11" id="KW-0798">TonB box</keyword>
<dbReference type="GO" id="GO:0009279">
    <property type="term" value="C:cell outer membrane"/>
    <property type="evidence" value="ECO:0007669"/>
    <property type="project" value="UniProtKB-SubCell"/>
</dbReference>
<organism evidence="14 15">
    <name type="scientific">Prevotella lacticifex</name>
    <dbReference type="NCBI Taxonomy" id="2854755"/>
    <lineage>
        <taxon>Bacteria</taxon>
        <taxon>Pseudomonadati</taxon>
        <taxon>Bacteroidota</taxon>
        <taxon>Bacteroidia</taxon>
        <taxon>Bacteroidales</taxon>
        <taxon>Prevotellaceae</taxon>
        <taxon>Prevotella</taxon>
    </lineage>
</organism>
<evidence type="ECO:0000259" key="12">
    <source>
        <dbReference type="Pfam" id="PF00593"/>
    </source>
</evidence>
<reference evidence="14" key="1">
    <citation type="journal article" date="2022" name="Int. J. Syst. Evol. Microbiol.">
        <title>Prevotella lacticifex sp. nov., isolated from the rumen of cows.</title>
        <authorList>
            <person name="Shinkai T."/>
            <person name="Ikeyama N."/>
            <person name="Kumagai M."/>
            <person name="Ohmori H."/>
            <person name="Sakamoto M."/>
            <person name="Ohkuma M."/>
            <person name="Mitsumori M."/>
        </authorList>
    </citation>
    <scope>NUCLEOTIDE SEQUENCE</scope>
    <source>
        <strain evidence="14">R5076</strain>
    </source>
</reference>
<comment type="similarity">
    <text evidence="10 11">Belongs to the TonB-dependent receptor family.</text>
</comment>
<keyword evidence="3 10" id="KW-1134">Transmembrane beta strand</keyword>
<evidence type="ECO:0000256" key="11">
    <source>
        <dbReference type="RuleBase" id="RU003357"/>
    </source>
</evidence>
<dbReference type="InterPro" id="IPR008969">
    <property type="entry name" value="CarboxyPept-like_regulatory"/>
</dbReference>
<dbReference type="Pfam" id="PF07715">
    <property type="entry name" value="Plug"/>
    <property type="match status" value="1"/>
</dbReference>
<dbReference type="GO" id="GO:0044718">
    <property type="term" value="P:siderophore transmembrane transport"/>
    <property type="evidence" value="ECO:0007669"/>
    <property type="project" value="TreeGrafter"/>
</dbReference>
<dbReference type="PANTHER" id="PTHR30069:SF29">
    <property type="entry name" value="HEMOGLOBIN AND HEMOGLOBIN-HAPTOGLOBIN-BINDING PROTEIN 1-RELATED"/>
    <property type="match status" value="1"/>
</dbReference>
<dbReference type="EMBL" id="BPUB01000001">
    <property type="protein sequence ID" value="GJG58118.1"/>
    <property type="molecule type" value="Genomic_DNA"/>
</dbReference>
<comment type="subcellular location">
    <subcellularLocation>
        <location evidence="1 10">Cell outer membrane</location>
        <topology evidence="1 10">Multi-pass membrane protein</topology>
    </subcellularLocation>
</comment>
<dbReference type="InterPro" id="IPR039426">
    <property type="entry name" value="TonB-dep_rcpt-like"/>
</dbReference>
<feature type="domain" description="TonB-dependent receptor plug" evidence="13">
    <location>
        <begin position="101"/>
        <end position="205"/>
    </location>
</feature>
<dbReference type="InterPro" id="IPR012910">
    <property type="entry name" value="Plug_dom"/>
</dbReference>